<dbReference type="EMBL" id="ML122272">
    <property type="protein sequence ID" value="RPD59086.1"/>
    <property type="molecule type" value="Genomic_DNA"/>
</dbReference>
<keyword evidence="3" id="KW-0012">Acyltransferase</keyword>
<dbReference type="InterPro" id="IPR023213">
    <property type="entry name" value="CAT-like_dom_sf"/>
</dbReference>
<dbReference type="Proteomes" id="UP000313359">
    <property type="component" value="Unassembled WGS sequence"/>
</dbReference>
<feature type="active site" description="Proton acceptor" evidence="4">
    <location>
        <position position="364"/>
    </location>
</feature>
<evidence type="ECO:0000256" key="3">
    <source>
        <dbReference type="ARBA" id="ARBA00023315"/>
    </source>
</evidence>
<reference evidence="6" key="1">
    <citation type="journal article" date="2018" name="Genome Biol. Evol.">
        <title>Genomics and development of Lentinus tigrinus, a white-rot wood-decaying mushroom with dimorphic fruiting bodies.</title>
        <authorList>
            <person name="Wu B."/>
            <person name="Xu Z."/>
            <person name="Knudson A."/>
            <person name="Carlson A."/>
            <person name="Chen N."/>
            <person name="Kovaka S."/>
            <person name="LaButti K."/>
            <person name="Lipzen A."/>
            <person name="Pennachio C."/>
            <person name="Riley R."/>
            <person name="Schakwitz W."/>
            <person name="Umezawa K."/>
            <person name="Ohm R.A."/>
            <person name="Grigoriev I.V."/>
            <person name="Nagy L.G."/>
            <person name="Gibbons J."/>
            <person name="Hibbett D."/>
        </authorList>
    </citation>
    <scope>NUCLEOTIDE SEQUENCE [LARGE SCALE GENOMIC DNA]</scope>
    <source>
        <strain evidence="6">ALCF2SS1-6</strain>
    </source>
</reference>
<dbReference type="STRING" id="1328759.A0A5C2SCL4"/>
<dbReference type="Pfam" id="PF00755">
    <property type="entry name" value="Carn_acyltransf"/>
    <property type="match status" value="1"/>
</dbReference>
<dbReference type="PROSITE" id="PS00439">
    <property type="entry name" value="ACYLTRANSF_C_1"/>
    <property type="match status" value="1"/>
</dbReference>
<accession>A0A5C2SCL4</accession>
<gene>
    <name evidence="6" type="ORF">L227DRAFT_528289</name>
</gene>
<proteinExistence type="inferred from homology"/>
<evidence type="ECO:0000256" key="1">
    <source>
        <dbReference type="ARBA" id="ARBA00005232"/>
    </source>
</evidence>
<organism evidence="6 7">
    <name type="scientific">Lentinus tigrinus ALCF2SS1-6</name>
    <dbReference type="NCBI Taxonomy" id="1328759"/>
    <lineage>
        <taxon>Eukaryota</taxon>
        <taxon>Fungi</taxon>
        <taxon>Dikarya</taxon>
        <taxon>Basidiomycota</taxon>
        <taxon>Agaricomycotina</taxon>
        <taxon>Agaricomycetes</taxon>
        <taxon>Polyporales</taxon>
        <taxon>Polyporaceae</taxon>
        <taxon>Lentinus</taxon>
    </lineage>
</organism>
<feature type="domain" description="Choline/carnitine acyltransferase" evidence="5">
    <location>
        <begin position="55"/>
        <end position="636"/>
    </location>
</feature>
<keyword evidence="2 6" id="KW-0808">Transferase</keyword>
<dbReference type="Gene3D" id="3.30.559.10">
    <property type="entry name" value="Chloramphenicol acetyltransferase-like domain"/>
    <property type="match status" value="1"/>
</dbReference>
<name>A0A5C2SCL4_9APHY</name>
<keyword evidence="7" id="KW-1185">Reference proteome</keyword>
<evidence type="ECO:0000256" key="4">
    <source>
        <dbReference type="PIRSR" id="PIRSR600542-1"/>
    </source>
</evidence>
<dbReference type="PANTHER" id="PTHR22589:SF103">
    <property type="entry name" value="CARNITINE O-ACETYL-TRANSFERASE, ISOFORM A-RELATED"/>
    <property type="match status" value="1"/>
</dbReference>
<dbReference type="InterPro" id="IPR039551">
    <property type="entry name" value="Cho/carn_acyl_trans"/>
</dbReference>
<evidence type="ECO:0000256" key="2">
    <source>
        <dbReference type="ARBA" id="ARBA00022679"/>
    </source>
</evidence>
<evidence type="ECO:0000313" key="6">
    <source>
        <dbReference type="EMBL" id="RPD59086.1"/>
    </source>
</evidence>
<dbReference type="OrthoDB" id="240216at2759"/>
<evidence type="ECO:0000259" key="5">
    <source>
        <dbReference type="Pfam" id="PF00755"/>
    </source>
</evidence>
<dbReference type="SUPFAM" id="SSF52777">
    <property type="entry name" value="CoA-dependent acyltransferases"/>
    <property type="match status" value="2"/>
</dbReference>
<dbReference type="PANTHER" id="PTHR22589">
    <property type="entry name" value="CARNITINE O-ACYLTRANSFERASE"/>
    <property type="match status" value="1"/>
</dbReference>
<dbReference type="GO" id="GO:0016746">
    <property type="term" value="F:acyltransferase activity"/>
    <property type="evidence" value="ECO:0007669"/>
    <property type="project" value="UniProtKB-KW"/>
</dbReference>
<sequence length="656" mass="72245">MIPSKLPRLPRIAWSAARTMSSTPFSTTRPANWKTLAPPPLSGPTFAAQSTLPRLPLPALAETVGKLKESLKPIAWSEQEYADAVKAVDQFASSDYARELQQRLQSRSEEPGRLHWLEEWWDDLAYLTYRDSVVVNVSYYYGFKDHPAHLPQTPVHRAASLVRAVMAFREQYKLGQIPPEATKEGPICMDTWRWMFDCCRVPGPGIDWSVSHAKAGDIGRSGHVVVLHRGRVWKLEPWQDGKLLSLDALQKQIQHIYDNTKQEYPGVGVLTASNRDVWAKDFQQLASDPKNAQILTTIHSAAFVLCLDTEPANSFIEHSRNLWHGAVVPQPTGPPSLGLRNRWMDKPCQFVVLPDGKAGFVGEHSVMDGTPTATMCDRVLDLIAAKDFATSANSPLYSAATGALPEALDWTVSPETQRAIESATEAAVALISSQTLSVVRTPYGKAAVKAFGVSPDGWTQMIIQLAYARLLRASGLKRQGGTYEAASVRKFLKGRTEAIRVVSAESDAWVASMDDAAASAAKKLELFRNALKKHGGDARAAGNGRGIDRHLLGLKLSVKEGEQMPEVFSNPVLKRSSYWVLSTSAIYTKNFGPYGWGEVVPDGFGVAYTSGFDDFLQFTVTSRTEMPNAKFCSELERAAKDLYDLFAAQPANKPKL</sequence>
<dbReference type="Gene3D" id="3.30.559.70">
    <property type="entry name" value="Choline/Carnitine o-acyltransferase, domain 2"/>
    <property type="match status" value="1"/>
</dbReference>
<dbReference type="InterPro" id="IPR000542">
    <property type="entry name" value="Carn_acyl_trans"/>
</dbReference>
<comment type="similarity">
    <text evidence="1">Belongs to the carnitine/choline acetyltransferase family.</text>
</comment>
<protein>
    <submittedName>
        <fullName evidence="6">Carnitine acetyl transferase</fullName>
    </submittedName>
</protein>
<evidence type="ECO:0000313" key="7">
    <source>
        <dbReference type="Proteomes" id="UP000313359"/>
    </source>
</evidence>
<dbReference type="InterPro" id="IPR042231">
    <property type="entry name" value="Cho/carn_acyl_trans_2"/>
</dbReference>
<dbReference type="AlphaFoldDB" id="A0A5C2SCL4"/>